<gene>
    <name evidence="1" type="ORF">GCM10023153_06630</name>
</gene>
<sequence>MRRVRLPGFGPAAPDPELRARVAAAEEAADAAAAQEESIDRKVDAYVRVMKGHGLTVKDPAALRRRLQAGGGAHRAGGLR</sequence>
<dbReference type="Proteomes" id="UP001500390">
    <property type="component" value="Unassembled WGS sequence"/>
</dbReference>
<comment type="caution">
    <text evidence="1">The sequence shown here is derived from an EMBL/GenBank/DDBJ whole genome shotgun (WGS) entry which is preliminary data.</text>
</comment>
<evidence type="ECO:0000313" key="2">
    <source>
        <dbReference type="Proteomes" id="UP001500390"/>
    </source>
</evidence>
<protein>
    <submittedName>
        <fullName evidence="1">Uncharacterized protein</fullName>
    </submittedName>
</protein>
<organism evidence="1 2">
    <name type="scientific">Ornithinibacter aureus</name>
    <dbReference type="NCBI Taxonomy" id="622664"/>
    <lineage>
        <taxon>Bacteria</taxon>
        <taxon>Bacillati</taxon>
        <taxon>Actinomycetota</taxon>
        <taxon>Actinomycetes</taxon>
        <taxon>Micrococcales</taxon>
        <taxon>Intrasporangiaceae</taxon>
        <taxon>Ornithinibacter</taxon>
    </lineage>
</organism>
<keyword evidence="2" id="KW-1185">Reference proteome</keyword>
<name>A0ABP8JFD1_9MICO</name>
<reference evidence="2" key="1">
    <citation type="journal article" date="2019" name="Int. J. Syst. Evol. Microbiol.">
        <title>The Global Catalogue of Microorganisms (GCM) 10K type strain sequencing project: providing services to taxonomists for standard genome sequencing and annotation.</title>
        <authorList>
            <consortium name="The Broad Institute Genomics Platform"/>
            <consortium name="The Broad Institute Genome Sequencing Center for Infectious Disease"/>
            <person name="Wu L."/>
            <person name="Ma J."/>
        </authorList>
    </citation>
    <scope>NUCLEOTIDE SEQUENCE [LARGE SCALE GENOMIC DNA]</scope>
    <source>
        <strain evidence="2">JCM 17738</strain>
    </source>
</reference>
<dbReference type="RefSeq" id="WP_159901628.1">
    <property type="nucleotide sequence ID" value="NZ_BAABFX010000010.1"/>
</dbReference>
<proteinExistence type="predicted"/>
<accession>A0ABP8JFD1</accession>
<evidence type="ECO:0000313" key="1">
    <source>
        <dbReference type="EMBL" id="GAA4389911.1"/>
    </source>
</evidence>
<dbReference type="EMBL" id="BAABFX010000010">
    <property type="protein sequence ID" value="GAA4389911.1"/>
    <property type="molecule type" value="Genomic_DNA"/>
</dbReference>